<sequence>MSRAEKRKNSRGKKGLIIGLGLVAVVIVGGYSIRSVHYSQRFLPNTEASGVDISNLTVDEANQKLEKELSDTAFMIKIDGKNWKEINRDDVGWKSDYTSDLQNIKSEQNPFSWGTQLVSAASTTDLENTTVDSDQLNAVAAVVRNDIQATNESRTPSTDATINQNDSGDFEIVAEKQGTQIDVDKAAKAFESAVESGKSTIDFSNYYTKPAVTSNSTKLKNTLSSIDKIANVKATYSINGESIQIPSESIKSWLTTDEAGNATLDQEQVTNYVTELGNKYNTSTNPTKFTSTRRGEVEVPAGTYGWTIDTEAEVTALTDQILAGESFTRSPKTNGSTTADHKLIDNTYVEVDLENQHMWFYQNGELKLETDIVSGKPTTPTPAGVNYIWSKETNTTLRGTNDDGSKYASPVSYWMPIDWTGVGIHDSDWQSAYGGSRWLTYGSHGCINTPPGVMSQLFGMVSVGVPVLVF</sequence>
<organism evidence="4 5">
    <name type="scientific">Enterococcus alishanensis</name>
    <dbReference type="NCBI Taxonomy" id="1303817"/>
    <lineage>
        <taxon>Bacteria</taxon>
        <taxon>Bacillati</taxon>
        <taxon>Bacillota</taxon>
        <taxon>Bacilli</taxon>
        <taxon>Lactobacillales</taxon>
        <taxon>Enterococcaceae</taxon>
        <taxon>Enterococcus</taxon>
    </lineage>
</organism>
<dbReference type="InterPro" id="IPR050979">
    <property type="entry name" value="LD-transpeptidase"/>
</dbReference>
<dbReference type="CDD" id="cd16913">
    <property type="entry name" value="YkuD_like"/>
    <property type="match status" value="1"/>
</dbReference>
<dbReference type="EMBL" id="JAHUZB010000006">
    <property type="protein sequence ID" value="MBV7391753.1"/>
    <property type="molecule type" value="Genomic_DNA"/>
</dbReference>
<dbReference type="PROSITE" id="PS52029">
    <property type="entry name" value="LD_TPASE"/>
    <property type="match status" value="1"/>
</dbReference>
<keyword evidence="1" id="KW-0961">Cell wall biogenesis/degradation</keyword>
<reference evidence="4 5" key="1">
    <citation type="submission" date="2021-06" db="EMBL/GenBank/DDBJ databases">
        <title>Enterococcus alishanensis sp. nov., a novel lactic acid bacterium isolated from fresh coffee beans.</title>
        <authorList>
            <person name="Chen Y.-S."/>
        </authorList>
    </citation>
    <scope>NUCLEOTIDE SEQUENCE [LARGE SCALE GENOMIC DNA]</scope>
    <source>
        <strain evidence="4 5">ALS3</strain>
    </source>
</reference>
<dbReference type="PANTHER" id="PTHR30582:SF33">
    <property type="entry name" value="EXPORTED PROTEIN"/>
    <property type="match status" value="1"/>
</dbReference>
<dbReference type="InterPro" id="IPR005490">
    <property type="entry name" value="LD_TPept_cat_dom"/>
</dbReference>
<dbReference type="PANTHER" id="PTHR30582">
    <property type="entry name" value="L,D-TRANSPEPTIDASE"/>
    <property type="match status" value="1"/>
</dbReference>
<evidence type="ECO:0000313" key="5">
    <source>
        <dbReference type="Proteomes" id="UP000774130"/>
    </source>
</evidence>
<keyword evidence="1" id="KW-0573">Peptidoglycan synthesis</keyword>
<evidence type="ECO:0000256" key="2">
    <source>
        <dbReference type="SAM" id="Phobius"/>
    </source>
</evidence>
<feature type="active site" description="Proton donor/acceptor" evidence="1">
    <location>
        <position position="425"/>
    </location>
</feature>
<keyword evidence="2" id="KW-0812">Transmembrane</keyword>
<comment type="caution">
    <text evidence="4">The sequence shown here is derived from an EMBL/GenBank/DDBJ whole genome shotgun (WGS) entry which is preliminary data.</text>
</comment>
<keyword evidence="2" id="KW-0472">Membrane</keyword>
<feature type="domain" description="L,D-TPase catalytic" evidence="3">
    <location>
        <begin position="347"/>
        <end position="470"/>
    </location>
</feature>
<evidence type="ECO:0000256" key="1">
    <source>
        <dbReference type="PROSITE-ProRule" id="PRU01373"/>
    </source>
</evidence>
<dbReference type="RefSeq" id="WP_218326966.1">
    <property type="nucleotide sequence ID" value="NZ_JAHUZB010000006.1"/>
</dbReference>
<dbReference type="Pfam" id="PF12229">
    <property type="entry name" value="PG_binding_4"/>
    <property type="match status" value="2"/>
</dbReference>
<keyword evidence="2" id="KW-1133">Transmembrane helix</keyword>
<evidence type="ECO:0000259" key="3">
    <source>
        <dbReference type="PROSITE" id="PS52029"/>
    </source>
</evidence>
<feature type="transmembrane region" description="Helical" evidence="2">
    <location>
        <begin position="15"/>
        <end position="33"/>
    </location>
</feature>
<protein>
    <submittedName>
        <fullName evidence="4">Peptidoglycan binding domain-containing protein</fullName>
    </submittedName>
</protein>
<feature type="active site" description="Nucleophile" evidence="1">
    <location>
        <position position="446"/>
    </location>
</feature>
<name>A0ABS6TFU2_9ENTE</name>
<dbReference type="Pfam" id="PF03734">
    <property type="entry name" value="YkuD"/>
    <property type="match status" value="1"/>
</dbReference>
<keyword evidence="5" id="KW-1185">Reference proteome</keyword>
<gene>
    <name evidence="4" type="ORF">KUA55_13780</name>
</gene>
<evidence type="ECO:0000313" key="4">
    <source>
        <dbReference type="EMBL" id="MBV7391753.1"/>
    </source>
</evidence>
<proteinExistence type="predicted"/>
<keyword evidence="1" id="KW-0133">Cell shape</keyword>
<comment type="pathway">
    <text evidence="1">Cell wall biogenesis; peptidoglycan biosynthesis.</text>
</comment>
<dbReference type="InterPro" id="IPR022029">
    <property type="entry name" value="YoaR-like_PG-bd"/>
</dbReference>
<dbReference type="Proteomes" id="UP000774130">
    <property type="component" value="Unassembled WGS sequence"/>
</dbReference>
<accession>A0ABS6TFU2</accession>